<name>A0A1B0FCY9_GLOMM</name>
<dbReference type="Proteomes" id="UP000092444">
    <property type="component" value="Unassembled WGS sequence"/>
</dbReference>
<dbReference type="VEuPathDB" id="VectorBase:GMOY001441"/>
<dbReference type="AlphaFoldDB" id="A0A1B0FCY9"/>
<reference evidence="1" key="1">
    <citation type="submission" date="2020-05" db="UniProtKB">
        <authorList>
            <consortium name="EnsemblMetazoa"/>
        </authorList>
    </citation>
    <scope>IDENTIFICATION</scope>
    <source>
        <strain evidence="1">Yale</strain>
    </source>
</reference>
<protein>
    <submittedName>
        <fullName evidence="1">Uncharacterized protein</fullName>
    </submittedName>
</protein>
<organism evidence="1 2">
    <name type="scientific">Glossina morsitans morsitans</name>
    <name type="common">Savannah tsetse fly</name>
    <dbReference type="NCBI Taxonomy" id="37546"/>
    <lineage>
        <taxon>Eukaryota</taxon>
        <taxon>Metazoa</taxon>
        <taxon>Ecdysozoa</taxon>
        <taxon>Arthropoda</taxon>
        <taxon>Hexapoda</taxon>
        <taxon>Insecta</taxon>
        <taxon>Pterygota</taxon>
        <taxon>Neoptera</taxon>
        <taxon>Endopterygota</taxon>
        <taxon>Diptera</taxon>
        <taxon>Brachycera</taxon>
        <taxon>Muscomorpha</taxon>
        <taxon>Hippoboscoidea</taxon>
        <taxon>Glossinidae</taxon>
        <taxon>Glossina</taxon>
    </lineage>
</organism>
<evidence type="ECO:0000313" key="2">
    <source>
        <dbReference type="Proteomes" id="UP000092444"/>
    </source>
</evidence>
<keyword evidence="2" id="KW-1185">Reference proteome</keyword>
<sequence length="201" mass="23201">MQSFLVNYFSRLSSTDGAANTEKILIGNRQQCTKDSAILLSMSGNVISFFWKILLVELLNVVIDRRPRERPRLIRRTSNIVAGNSRVRQINLLFYLFIKATGPRCSLLSMSTIAIFYNSFLDFLGHKGKEIIPIRRECFLSLLPLQKIHQHTNTKFVNKFEILFFLSPFPLTKCTHTSHLHAVCFCFKTNTITTTKYFDTL</sequence>
<proteinExistence type="predicted"/>
<accession>A0A1B0FCY9</accession>
<dbReference type="EnsemblMetazoa" id="GMOY001441-RA">
    <property type="protein sequence ID" value="GMOY001441-PA"/>
    <property type="gene ID" value="GMOY001441"/>
</dbReference>
<dbReference type="EMBL" id="CCAG010021763">
    <property type="status" value="NOT_ANNOTATED_CDS"/>
    <property type="molecule type" value="Genomic_DNA"/>
</dbReference>
<evidence type="ECO:0000313" key="1">
    <source>
        <dbReference type="EnsemblMetazoa" id="GMOY001441-PA"/>
    </source>
</evidence>